<evidence type="ECO:0000256" key="18">
    <source>
        <dbReference type="SAM" id="MobiDB-lite"/>
    </source>
</evidence>
<dbReference type="GO" id="GO:0040029">
    <property type="term" value="P:epigenetic regulation of gene expression"/>
    <property type="evidence" value="ECO:0007669"/>
    <property type="project" value="UniProtKB-ARBA"/>
</dbReference>
<dbReference type="GO" id="GO:0140672">
    <property type="term" value="C:ATAC complex"/>
    <property type="evidence" value="ECO:0007669"/>
    <property type="project" value="TreeGrafter"/>
</dbReference>
<dbReference type="GO" id="GO:0043992">
    <property type="term" value="F:histone H3K9 acetyltransferase activity"/>
    <property type="evidence" value="ECO:0007669"/>
    <property type="project" value="UniProtKB-ARBA"/>
</dbReference>
<feature type="binding site" evidence="16">
    <location>
        <begin position="531"/>
        <end position="537"/>
    </location>
    <ligand>
        <name>acetyl-CoA</name>
        <dbReference type="ChEBI" id="CHEBI:57288"/>
    </ligand>
</feature>
<evidence type="ECO:0000256" key="17">
    <source>
        <dbReference type="PROSITE-ProRule" id="PRU00035"/>
    </source>
</evidence>
<dbReference type="GO" id="GO:0045944">
    <property type="term" value="P:positive regulation of transcription by RNA polymerase II"/>
    <property type="evidence" value="ECO:0007669"/>
    <property type="project" value="TreeGrafter"/>
</dbReference>
<dbReference type="CDD" id="cd05509">
    <property type="entry name" value="Bromo_gcn5_like"/>
    <property type="match status" value="1"/>
</dbReference>
<dbReference type="GO" id="GO:0060173">
    <property type="term" value="P:limb development"/>
    <property type="evidence" value="ECO:0007669"/>
    <property type="project" value="UniProtKB-ARBA"/>
</dbReference>
<dbReference type="PANTHER" id="PTHR45750">
    <property type="entry name" value="GH11602P"/>
    <property type="match status" value="1"/>
</dbReference>
<dbReference type="InterPro" id="IPR037800">
    <property type="entry name" value="GCN5"/>
</dbReference>
<keyword evidence="12 14" id="KW-0012">Acyltransferase</keyword>
<keyword evidence="8 17" id="KW-0103">Bromodomain</keyword>
<reference evidence="21" key="3">
    <citation type="submission" date="2025-09" db="UniProtKB">
        <authorList>
            <consortium name="Ensembl"/>
        </authorList>
    </citation>
    <scope>IDENTIFICATION</scope>
</reference>
<evidence type="ECO:0000259" key="19">
    <source>
        <dbReference type="PROSITE" id="PS50014"/>
    </source>
</evidence>
<dbReference type="Proteomes" id="UP000472265">
    <property type="component" value="Chromosome 23"/>
</dbReference>
<evidence type="ECO:0000256" key="15">
    <source>
        <dbReference type="PIRSR" id="PIRSR003048-1"/>
    </source>
</evidence>
<proteinExistence type="inferred from homology"/>
<sequence length="782" mass="88999">MSDPAAQALQPRLLQAQSAGSAGSSTAATGSGSGSSDPARPGLSQQQRASQKKAQVRAFPRAKKLEKLGVFSACKAIDTCKCNGWKNPNPPSATRMDLQQQAASLSEPCRSCGHALADHVSHLENVSEDEINRLLGMVVDVENLFMSVHKEEDTDTKQVYFYLFKGVLNFVQYKFSHLAPKERQTMFELSKMFLLCLNYWKLETPTQYRQRTQKDDGTAYKVDYTRWLCYCHVPQSNDSLPRYETTHVFGRSLLKSIFTVTRRQLLEKFRVEKDKLLPEKRTLILTHFPKFLSMLEEEIYGENSPIWEADFTMPASDGTQLGHQTVSGSPALPKGLSSISSLGSMDTGGAEPITGLSSKAVLSCCFNLSNVSVYSGEKRKLPEALTLEDAKRIRVMGDIPMELVNEVMMTITDPAAMLGPETNLLTPNAARDETARLEERRGIIEFHVIGNSLSQKSNKKILMWLVGLQNVFSHQLPRMPKEYITRLVFDPKHKTLALIKDGRVIGGICFRMFPTQGFTEIVFCAVTSNEQVKGYGTHLMNHLKEYHIKHNILYFLTYADEYAIGYFKKQGFSKDIKVPKSRYLGYIKDYEGATLMECELNPRIPYTELSHIIKRQKEIIKKLIERKQSQIRKVYPGLTCFKEGVRQIPVESIPGIRETGWKPSNKDKGKEVKDPDVLHNMLKNLLAQIKTHPDAWPFMEPVKKSEAPDYYEIIRFPIDLKTMTERLKNRYYVTKKLFIADLQRIITNCREYNPPDSEYCKCANTLEKFFYFKLKDGGLIEK</sequence>
<dbReference type="Gene3D" id="3.40.630.30">
    <property type="match status" value="1"/>
</dbReference>
<dbReference type="InterPro" id="IPR001487">
    <property type="entry name" value="Bromodomain"/>
</dbReference>
<evidence type="ECO:0000256" key="12">
    <source>
        <dbReference type="ARBA" id="ARBA00023315"/>
    </source>
</evidence>
<evidence type="ECO:0000256" key="10">
    <source>
        <dbReference type="ARBA" id="ARBA00023212"/>
    </source>
</evidence>
<dbReference type="PROSITE" id="PS50014">
    <property type="entry name" value="BROMODOMAIN_2"/>
    <property type="match status" value="1"/>
</dbReference>
<dbReference type="PROSITE" id="PS51186">
    <property type="entry name" value="GNAT"/>
    <property type="match status" value="1"/>
</dbReference>
<keyword evidence="5" id="KW-0963">Cytoplasm</keyword>
<keyword evidence="6 14" id="KW-0808">Transferase</keyword>
<dbReference type="Ensembl" id="ENSSAUT00010056026.1">
    <property type="protein sequence ID" value="ENSSAUP00010053309.1"/>
    <property type="gene ID" value="ENSSAUG00010022013.1"/>
</dbReference>
<dbReference type="InterPro" id="IPR036427">
    <property type="entry name" value="Bromodomain-like_sf"/>
</dbReference>
<dbReference type="GO" id="GO:0061035">
    <property type="term" value="P:regulation of cartilage development"/>
    <property type="evidence" value="ECO:0007669"/>
    <property type="project" value="UniProtKB-ARBA"/>
</dbReference>
<keyword evidence="9 14" id="KW-0804">Transcription</keyword>
<evidence type="ECO:0000313" key="22">
    <source>
        <dbReference type="Proteomes" id="UP000472265"/>
    </source>
</evidence>
<dbReference type="GO" id="GO:0060349">
    <property type="term" value="P:bone morphogenesis"/>
    <property type="evidence" value="ECO:0007669"/>
    <property type="project" value="UniProtKB-ARBA"/>
</dbReference>
<evidence type="ECO:0000256" key="1">
    <source>
        <dbReference type="ARBA" id="ARBA00004123"/>
    </source>
</evidence>
<evidence type="ECO:0000259" key="20">
    <source>
        <dbReference type="PROSITE" id="PS51186"/>
    </source>
</evidence>
<keyword evidence="22" id="KW-1185">Reference proteome</keyword>
<evidence type="ECO:0000256" key="5">
    <source>
        <dbReference type="ARBA" id="ARBA00022490"/>
    </source>
</evidence>
<evidence type="ECO:0000256" key="9">
    <source>
        <dbReference type="ARBA" id="ARBA00023163"/>
    </source>
</evidence>
<dbReference type="PROSITE" id="PS00633">
    <property type="entry name" value="BROMODOMAIN_1"/>
    <property type="match status" value="1"/>
</dbReference>
<dbReference type="PIRSF" id="PIRSF003048">
    <property type="entry name" value="Histone_acetylase_PCAF"/>
    <property type="match status" value="1"/>
</dbReference>
<dbReference type="InterPro" id="IPR016376">
    <property type="entry name" value="GCN5/PCAF"/>
</dbReference>
<evidence type="ECO:0000256" key="4">
    <source>
        <dbReference type="ARBA" id="ARBA00013184"/>
    </source>
</evidence>
<protein>
    <recommendedName>
        <fullName evidence="4 14">Histone acetyltransferase</fullName>
        <ecNumber evidence="4 14">2.3.1.48</ecNumber>
    </recommendedName>
</protein>
<evidence type="ECO:0000256" key="14">
    <source>
        <dbReference type="PIRNR" id="PIRNR003048"/>
    </source>
</evidence>
<dbReference type="SUPFAM" id="SSF47370">
    <property type="entry name" value="Bromodomain"/>
    <property type="match status" value="1"/>
</dbReference>
<dbReference type="SUPFAM" id="SSF55729">
    <property type="entry name" value="Acyl-CoA N-acyltransferases (Nat)"/>
    <property type="match status" value="1"/>
</dbReference>
<dbReference type="AlphaFoldDB" id="A0A671XQE6"/>
<accession>A0A671XQE6</accession>
<name>A0A671XQE6_SPAAU</name>
<dbReference type="InterPro" id="IPR009464">
    <property type="entry name" value="PCAF_N"/>
</dbReference>
<dbReference type="GO" id="GO:0005634">
    <property type="term" value="C:nucleus"/>
    <property type="evidence" value="ECO:0007669"/>
    <property type="project" value="UniProtKB-SubCell"/>
</dbReference>
<feature type="domain" description="N-acetyltransferase" evidence="20">
    <location>
        <begin position="448"/>
        <end position="601"/>
    </location>
</feature>
<dbReference type="InterPro" id="IPR000182">
    <property type="entry name" value="GNAT_dom"/>
</dbReference>
<reference evidence="21" key="2">
    <citation type="submission" date="2025-08" db="UniProtKB">
        <authorList>
            <consortium name="Ensembl"/>
        </authorList>
    </citation>
    <scope>IDENTIFICATION</scope>
</reference>
<evidence type="ECO:0000256" key="7">
    <source>
        <dbReference type="ARBA" id="ARBA00023015"/>
    </source>
</evidence>
<gene>
    <name evidence="21" type="primary">KAT2A</name>
    <name evidence="21" type="synonym">kat2a</name>
</gene>
<dbReference type="GO" id="GO:0005813">
    <property type="term" value="C:centrosome"/>
    <property type="evidence" value="ECO:0007669"/>
    <property type="project" value="UniProtKB-SubCell"/>
</dbReference>
<dbReference type="GeneTree" id="ENSGT00940000158799"/>
<feature type="region of interest" description="Disordered" evidence="18">
    <location>
        <begin position="1"/>
        <end position="57"/>
    </location>
</feature>
<feature type="binding site" evidence="16">
    <location>
        <begin position="562"/>
        <end position="565"/>
    </location>
    <ligand>
        <name>acetyl-CoA</name>
        <dbReference type="ChEBI" id="CHEBI:57288"/>
    </ligand>
</feature>
<evidence type="ECO:0000256" key="3">
    <source>
        <dbReference type="ARBA" id="ARBA00008607"/>
    </source>
</evidence>
<dbReference type="Pfam" id="PF00439">
    <property type="entry name" value="Bromodomain"/>
    <property type="match status" value="1"/>
</dbReference>
<feature type="active site" description="Proton donor/acceptor" evidence="15">
    <location>
        <position position="520"/>
    </location>
</feature>
<reference evidence="21" key="1">
    <citation type="submission" date="2021-04" db="EMBL/GenBank/DDBJ databases">
        <authorList>
            <consortium name="Wellcome Sanger Institute Data Sharing"/>
        </authorList>
    </citation>
    <scope>NUCLEOTIDE SEQUENCE [LARGE SCALE GENOMIC DNA]</scope>
</reference>
<dbReference type="Pfam" id="PF06466">
    <property type="entry name" value="PCAF_N"/>
    <property type="match status" value="1"/>
</dbReference>
<dbReference type="EC" id="2.3.1.48" evidence="4 14"/>
<evidence type="ECO:0000256" key="11">
    <source>
        <dbReference type="ARBA" id="ARBA00023242"/>
    </source>
</evidence>
<organism evidence="21 22">
    <name type="scientific">Sparus aurata</name>
    <name type="common">Gilthead sea bream</name>
    <dbReference type="NCBI Taxonomy" id="8175"/>
    <lineage>
        <taxon>Eukaryota</taxon>
        <taxon>Metazoa</taxon>
        <taxon>Chordata</taxon>
        <taxon>Craniata</taxon>
        <taxon>Vertebrata</taxon>
        <taxon>Euteleostomi</taxon>
        <taxon>Actinopterygii</taxon>
        <taxon>Neopterygii</taxon>
        <taxon>Teleostei</taxon>
        <taxon>Neoteleostei</taxon>
        <taxon>Acanthomorphata</taxon>
        <taxon>Eupercaria</taxon>
        <taxon>Spariformes</taxon>
        <taxon>Sparidae</taxon>
        <taxon>Sparus</taxon>
    </lineage>
</organism>
<keyword evidence="7 14" id="KW-0805">Transcription regulation</keyword>
<dbReference type="Pfam" id="PF00583">
    <property type="entry name" value="Acetyltransf_1"/>
    <property type="match status" value="1"/>
</dbReference>
<evidence type="ECO:0000256" key="6">
    <source>
        <dbReference type="ARBA" id="ARBA00022679"/>
    </source>
</evidence>
<keyword evidence="11 14" id="KW-0539">Nucleus</keyword>
<dbReference type="FunFam" id="3.40.630.30:FF:000004">
    <property type="entry name" value="Histone acetyltransferase KAT2A"/>
    <property type="match status" value="1"/>
</dbReference>
<feature type="domain" description="Bromo" evidence="19">
    <location>
        <begin position="690"/>
        <end position="760"/>
    </location>
</feature>
<dbReference type="InterPro" id="IPR018359">
    <property type="entry name" value="Bromodomain_CS"/>
</dbReference>
<dbReference type="FunFam" id="1.20.920.10:FF:000014">
    <property type="entry name" value="Histone acetyltransferase KAT2B"/>
    <property type="match status" value="1"/>
</dbReference>
<evidence type="ECO:0000313" key="21">
    <source>
        <dbReference type="Ensembl" id="ENSSAUP00010053309.1"/>
    </source>
</evidence>
<evidence type="ECO:0000256" key="13">
    <source>
        <dbReference type="ARBA" id="ARBA00048940"/>
    </source>
</evidence>
<dbReference type="PANTHER" id="PTHR45750:SF1">
    <property type="entry name" value="HISTONE ACETYLTRANSFERASE KAT2A"/>
    <property type="match status" value="1"/>
</dbReference>
<keyword evidence="10" id="KW-0206">Cytoskeleton</keyword>
<comment type="subcellular location">
    <subcellularLocation>
        <location evidence="2">Cytoplasm</location>
        <location evidence="2">Cytoskeleton</location>
        <location evidence="2">Microtubule organizing center</location>
        <location evidence="2">Centrosome</location>
    </subcellularLocation>
    <subcellularLocation>
        <location evidence="1 14">Nucleus</location>
    </subcellularLocation>
</comment>
<dbReference type="GO" id="GO:1903010">
    <property type="term" value="P:regulation of bone development"/>
    <property type="evidence" value="ECO:0007669"/>
    <property type="project" value="UniProtKB-ARBA"/>
</dbReference>
<comment type="catalytic activity">
    <reaction evidence="13">
        <text>L-lysyl-[histone] + acetyl-CoA = N(6)-acetyl-L-lysyl-[histone] + CoA + H(+)</text>
        <dbReference type="Rhea" id="RHEA:21992"/>
        <dbReference type="Rhea" id="RHEA-COMP:9845"/>
        <dbReference type="Rhea" id="RHEA-COMP:11338"/>
        <dbReference type="ChEBI" id="CHEBI:15378"/>
        <dbReference type="ChEBI" id="CHEBI:29969"/>
        <dbReference type="ChEBI" id="CHEBI:57287"/>
        <dbReference type="ChEBI" id="CHEBI:57288"/>
        <dbReference type="ChEBI" id="CHEBI:61930"/>
        <dbReference type="EC" id="2.3.1.48"/>
    </reaction>
    <physiologicalReaction direction="left-to-right" evidence="13">
        <dbReference type="Rhea" id="RHEA:21993"/>
    </physiologicalReaction>
</comment>
<evidence type="ECO:0000256" key="2">
    <source>
        <dbReference type="ARBA" id="ARBA00004300"/>
    </source>
</evidence>
<dbReference type="Gene3D" id="1.20.920.10">
    <property type="entry name" value="Bromodomain-like"/>
    <property type="match status" value="1"/>
</dbReference>
<feature type="binding site" evidence="16">
    <location>
        <begin position="524"/>
        <end position="526"/>
    </location>
    <ligand>
        <name>acetyl-CoA</name>
        <dbReference type="ChEBI" id="CHEBI:57288"/>
    </ligand>
</feature>
<evidence type="ECO:0000256" key="16">
    <source>
        <dbReference type="PIRSR" id="PIRSR003048-2"/>
    </source>
</evidence>
<dbReference type="InterPro" id="IPR016181">
    <property type="entry name" value="Acyl_CoA_acyltransferase"/>
</dbReference>
<comment type="similarity">
    <text evidence="3 14">Belongs to the acetyltransferase family. GCN5 subfamily.</text>
</comment>
<dbReference type="PRINTS" id="PR00503">
    <property type="entry name" value="BROMODOMAIN"/>
</dbReference>
<dbReference type="CDD" id="cd04301">
    <property type="entry name" value="NAT_SF"/>
    <property type="match status" value="1"/>
</dbReference>
<feature type="compositionally biased region" description="Low complexity" evidence="18">
    <location>
        <begin position="1"/>
        <end position="36"/>
    </location>
</feature>
<evidence type="ECO:0000256" key="8">
    <source>
        <dbReference type="ARBA" id="ARBA00023117"/>
    </source>
</evidence>
<comment type="catalytic activity">
    <reaction evidence="14">
        <text>L-lysyl-[protein] + acetyl-CoA = N(6)-acetyl-L-lysyl-[protein] + CoA + H(+)</text>
        <dbReference type="Rhea" id="RHEA:45948"/>
        <dbReference type="Rhea" id="RHEA-COMP:9752"/>
        <dbReference type="Rhea" id="RHEA-COMP:10731"/>
        <dbReference type="ChEBI" id="CHEBI:15378"/>
        <dbReference type="ChEBI" id="CHEBI:29969"/>
        <dbReference type="ChEBI" id="CHEBI:57287"/>
        <dbReference type="ChEBI" id="CHEBI:57288"/>
        <dbReference type="ChEBI" id="CHEBI:61930"/>
        <dbReference type="EC" id="2.3.1.48"/>
    </reaction>
</comment>
<dbReference type="SMART" id="SM00297">
    <property type="entry name" value="BROMO"/>
    <property type="match status" value="1"/>
</dbReference>